<dbReference type="InterPro" id="IPR025157">
    <property type="entry name" value="Hemagglutinin_rpt"/>
</dbReference>
<name>A0A0H5DMD7_NEIMI</name>
<dbReference type="Pfam" id="PF13332">
    <property type="entry name" value="Fil_haemagg_2"/>
    <property type="match status" value="1"/>
</dbReference>
<evidence type="ECO:0000256" key="1">
    <source>
        <dbReference type="SAM" id="MobiDB-lite"/>
    </source>
</evidence>
<dbReference type="EMBL" id="CVTF01000118">
    <property type="protein sequence ID" value="CRL92496.1"/>
    <property type="molecule type" value="Genomic_DNA"/>
</dbReference>
<reference evidence="2 3" key="1">
    <citation type="submission" date="2014-11" db="EMBL/GenBank/DDBJ databases">
        <authorList>
            <person name="Diene M.Seydina."/>
        </authorList>
    </citation>
    <scope>NUCLEOTIDE SEQUENCE [LARGE SCALE GENOMIC DNA]</scope>
    <source>
        <strain evidence="2 3">Neisseria meningitidis CHUV</strain>
    </source>
</reference>
<accession>A0A0H5DMD7</accession>
<evidence type="ECO:0000313" key="2">
    <source>
        <dbReference type="EMBL" id="CRL92496.1"/>
    </source>
</evidence>
<protein>
    <submittedName>
        <fullName evidence="2">Hemagglutinin/hemolysin-related protein</fullName>
    </submittedName>
</protein>
<proteinExistence type="predicted"/>
<sequence length="62" mass="6631">MTVKYTIFFSTSHHSNQTKATHRHTHVGSTAGQTTIRSGGDTTLKGAQLIGIGIQADPQLQP</sequence>
<feature type="region of interest" description="Disordered" evidence="1">
    <location>
        <begin position="14"/>
        <end position="39"/>
    </location>
</feature>
<organism evidence="2 3">
    <name type="scientific">Neisseria meningitidis serogroup B</name>
    <dbReference type="NCBI Taxonomy" id="491"/>
    <lineage>
        <taxon>Bacteria</taxon>
        <taxon>Pseudomonadati</taxon>
        <taxon>Pseudomonadota</taxon>
        <taxon>Betaproteobacteria</taxon>
        <taxon>Neisseriales</taxon>
        <taxon>Neisseriaceae</taxon>
        <taxon>Neisseria</taxon>
    </lineage>
</organism>
<dbReference type="AlphaFoldDB" id="A0A0H5DMD7"/>
<dbReference type="GO" id="GO:0003824">
    <property type="term" value="F:catalytic activity"/>
    <property type="evidence" value="ECO:0007669"/>
    <property type="project" value="UniProtKB-ARBA"/>
</dbReference>
<evidence type="ECO:0000313" key="3">
    <source>
        <dbReference type="Proteomes" id="UP000182715"/>
    </source>
</evidence>
<dbReference type="Proteomes" id="UP000182715">
    <property type="component" value="Unassembled WGS sequence"/>
</dbReference>
<dbReference type="OMA" id="QPKTCVW"/>
<feature type="compositionally biased region" description="Polar residues" evidence="1">
    <location>
        <begin position="27"/>
        <end position="39"/>
    </location>
</feature>